<proteinExistence type="predicted"/>
<evidence type="ECO:0000256" key="1">
    <source>
        <dbReference type="SAM" id="Phobius"/>
    </source>
</evidence>
<dbReference type="CDD" id="cd15841">
    <property type="entry name" value="SNARE_Qc"/>
    <property type="match status" value="1"/>
</dbReference>
<gene>
    <name evidence="3" type="ORF">GSBLH_T00006561001</name>
</gene>
<evidence type="ECO:0000313" key="4">
    <source>
        <dbReference type="Proteomes" id="UP000008312"/>
    </source>
</evidence>
<feature type="domain" description="T-SNARE coiled-coil homology" evidence="2">
    <location>
        <begin position="194"/>
        <end position="249"/>
    </location>
</feature>
<evidence type="ECO:0000313" key="3">
    <source>
        <dbReference type="EMBL" id="CBK23075.2"/>
    </source>
</evidence>
<name>D8M4T6_BLAHO</name>
<sequence>MESEIKESLTKLRRIGHELGVNEDPDPHPVEENAFDYTERILFSMVQDIKLLIERRDKESLVCTNRKVVIELNSKIYNMLKEATNMVGDLETQIQKDKKSTEKERIQRDEVLTILFAQIRRLEAKASENHAAEIGFTETPNVDAPVLTILPGTPPPYESTKMDVEDRIQEVEADLTASQKAALQMYEKNKVKIDQVLDEISEGLVELKDHAINIGNEIDRQNKFLGELETAVEHTTDTIQRDRLQLRKKRKGAKIAHCGMYMVCTILILVVILIILNILRGAFSLTVYYSQKIRILVILLDLLEIEISLNGFRLA</sequence>
<dbReference type="EMBL" id="FN668654">
    <property type="protein sequence ID" value="CBK23075.2"/>
    <property type="molecule type" value="Genomic_DNA"/>
</dbReference>
<organism evidence="3">
    <name type="scientific">Blastocystis hominis</name>
    <dbReference type="NCBI Taxonomy" id="12968"/>
    <lineage>
        <taxon>Eukaryota</taxon>
        <taxon>Sar</taxon>
        <taxon>Stramenopiles</taxon>
        <taxon>Bigyra</taxon>
        <taxon>Opalozoa</taxon>
        <taxon>Opalinata</taxon>
        <taxon>Blastocystidae</taxon>
        <taxon>Blastocystis</taxon>
    </lineage>
</organism>
<dbReference type="OrthoDB" id="29755at2759"/>
<accession>D8M4T6</accession>
<keyword evidence="1" id="KW-1133">Transmembrane helix</keyword>
<dbReference type="GeneID" id="24922685"/>
<dbReference type="Proteomes" id="UP000008312">
    <property type="component" value="Unassembled WGS sequence"/>
</dbReference>
<keyword evidence="1" id="KW-0472">Membrane</keyword>
<reference evidence="3" key="1">
    <citation type="submission" date="2010-02" db="EMBL/GenBank/DDBJ databases">
        <title>Sequencing and annotation of the Blastocystis hominis genome.</title>
        <authorList>
            <person name="Wincker P."/>
        </authorList>
    </citation>
    <scope>NUCLEOTIDE SEQUENCE</scope>
    <source>
        <strain evidence="3">Singapore isolate B</strain>
    </source>
</reference>
<dbReference type="AlphaFoldDB" id="D8M4T6"/>
<feature type="transmembrane region" description="Helical" evidence="1">
    <location>
        <begin position="258"/>
        <end position="279"/>
    </location>
</feature>
<dbReference type="Gene3D" id="1.20.5.110">
    <property type="match status" value="1"/>
</dbReference>
<evidence type="ECO:0000259" key="2">
    <source>
        <dbReference type="PROSITE" id="PS50192"/>
    </source>
</evidence>
<keyword evidence="4" id="KW-1185">Reference proteome</keyword>
<dbReference type="PROSITE" id="PS50192">
    <property type="entry name" value="T_SNARE"/>
    <property type="match status" value="1"/>
</dbReference>
<dbReference type="InterPro" id="IPR000727">
    <property type="entry name" value="T_SNARE_dom"/>
</dbReference>
<dbReference type="InParanoid" id="D8M4T6"/>
<dbReference type="RefSeq" id="XP_012897123.1">
    <property type="nucleotide sequence ID" value="XM_013041669.1"/>
</dbReference>
<dbReference type="SUPFAM" id="SSF58038">
    <property type="entry name" value="SNARE fusion complex"/>
    <property type="match status" value="1"/>
</dbReference>
<protein>
    <recommendedName>
        <fullName evidence="2">t-SNARE coiled-coil homology domain-containing protein</fullName>
    </recommendedName>
</protein>
<keyword evidence="1" id="KW-0812">Transmembrane</keyword>